<keyword evidence="9" id="KW-1185">Reference proteome</keyword>
<dbReference type="RefSeq" id="WP_193780950.1">
    <property type="nucleotide sequence ID" value="NZ_JADDOJ010000049.1"/>
</dbReference>
<dbReference type="SUPFAM" id="SSF53850">
    <property type="entry name" value="Periplasmic binding protein-like II"/>
    <property type="match status" value="1"/>
</dbReference>
<evidence type="ECO:0000313" key="8">
    <source>
        <dbReference type="EMBL" id="MBE7941410.1"/>
    </source>
</evidence>
<keyword evidence="1 5" id="KW-0349">Heme</keyword>
<dbReference type="InterPro" id="IPR036909">
    <property type="entry name" value="Cyt_c-like_dom_sf"/>
</dbReference>
<evidence type="ECO:0000313" key="9">
    <source>
        <dbReference type="Proteomes" id="UP000715965"/>
    </source>
</evidence>
<feature type="chain" id="PRO_5047406537" evidence="6">
    <location>
        <begin position="26"/>
        <end position="413"/>
    </location>
</feature>
<dbReference type="Proteomes" id="UP000715965">
    <property type="component" value="Unassembled WGS sequence"/>
</dbReference>
<protein>
    <submittedName>
        <fullName evidence="8">Transporter substrate-binding domain-containing protein</fullName>
    </submittedName>
</protein>
<evidence type="ECO:0000256" key="4">
    <source>
        <dbReference type="ARBA" id="ARBA00023004"/>
    </source>
</evidence>
<keyword evidence="4 5" id="KW-0408">Iron</keyword>
<accession>A0ABR9SGD3</accession>
<dbReference type="Gene3D" id="1.10.760.10">
    <property type="entry name" value="Cytochrome c-like domain"/>
    <property type="match status" value="1"/>
</dbReference>
<evidence type="ECO:0000256" key="1">
    <source>
        <dbReference type="ARBA" id="ARBA00022617"/>
    </source>
</evidence>
<organism evidence="8 9">
    <name type="scientific">Ramlibacter aquaticus</name>
    <dbReference type="NCBI Taxonomy" id="2780094"/>
    <lineage>
        <taxon>Bacteria</taxon>
        <taxon>Pseudomonadati</taxon>
        <taxon>Pseudomonadota</taxon>
        <taxon>Betaproteobacteria</taxon>
        <taxon>Burkholderiales</taxon>
        <taxon>Comamonadaceae</taxon>
        <taxon>Ramlibacter</taxon>
    </lineage>
</organism>
<keyword evidence="3 6" id="KW-0732">Signal</keyword>
<dbReference type="EMBL" id="JADDOJ010000049">
    <property type="protein sequence ID" value="MBE7941410.1"/>
    <property type="molecule type" value="Genomic_DNA"/>
</dbReference>
<feature type="domain" description="Cytochrome c" evidence="7">
    <location>
        <begin position="331"/>
        <end position="412"/>
    </location>
</feature>
<evidence type="ECO:0000256" key="5">
    <source>
        <dbReference type="PROSITE-ProRule" id="PRU00433"/>
    </source>
</evidence>
<dbReference type="InterPro" id="IPR009056">
    <property type="entry name" value="Cyt_c-like_dom"/>
</dbReference>
<dbReference type="Pfam" id="PF13442">
    <property type="entry name" value="Cytochrome_CBB3"/>
    <property type="match status" value="1"/>
</dbReference>
<dbReference type="PROSITE" id="PS51007">
    <property type="entry name" value="CYTC"/>
    <property type="match status" value="1"/>
</dbReference>
<reference evidence="8 9" key="1">
    <citation type="submission" date="2020-10" db="EMBL/GenBank/DDBJ databases">
        <title>Draft genome of Ramlibacter aquaticus LMG 30558.</title>
        <authorList>
            <person name="Props R."/>
        </authorList>
    </citation>
    <scope>NUCLEOTIDE SEQUENCE [LARGE SCALE GENOMIC DNA]</scope>
    <source>
        <strain evidence="8 9">LMG 30558</strain>
    </source>
</reference>
<dbReference type="SMART" id="SM00062">
    <property type="entry name" value="PBPb"/>
    <property type="match status" value="1"/>
</dbReference>
<evidence type="ECO:0000259" key="7">
    <source>
        <dbReference type="PROSITE" id="PS51007"/>
    </source>
</evidence>
<dbReference type="PANTHER" id="PTHR35936:SF17">
    <property type="entry name" value="ARGININE-BINDING EXTRACELLULAR PROTEIN ARTP"/>
    <property type="match status" value="1"/>
</dbReference>
<name>A0ABR9SGD3_9BURK</name>
<proteinExistence type="predicted"/>
<comment type="caution">
    <text evidence="8">The sequence shown here is derived from an EMBL/GenBank/DDBJ whole genome shotgun (WGS) entry which is preliminary data.</text>
</comment>
<feature type="signal peptide" evidence="6">
    <location>
        <begin position="1"/>
        <end position="25"/>
    </location>
</feature>
<evidence type="ECO:0000256" key="6">
    <source>
        <dbReference type="SAM" id="SignalP"/>
    </source>
</evidence>
<sequence length="413" mass="43844">MIAKSLRRCATALAVAATAATAAHAGTLRICADPDNLPFSKAEGPERGLYVDLASLVSQRLGETPEFVWWLTYNQRKALRNTILQDGCDAVFALPESADYRVRGLAKTHAFLNVSYAIVAPPSLKVARLDDLRGKRVGVSFGSPPQMLLASKEGFPATTFRSTEEAMAALTRGEIDAAILWGPSAGYENQRHQGGRFAITPVQGEGMGGGVAVAVRREPADLAQRIDKALTELEPQIRELAQKYGFPDAAPVPLSANRALPATPVAQARPVRSVRTAQARPAGLVPVVATPADMAAAGVIRVAQASPDAQAGKAQVVATAGAAAGAAPDADAAAEGRQRFNNTCSHCHGSDGASPISERDLRKLRSRYKDDWPKVANTTIHEGRPELGMPTWKGTFNDKEISEIIAFLGTIQR</sequence>
<dbReference type="Gene3D" id="3.40.190.10">
    <property type="entry name" value="Periplasmic binding protein-like II"/>
    <property type="match status" value="2"/>
</dbReference>
<evidence type="ECO:0000256" key="2">
    <source>
        <dbReference type="ARBA" id="ARBA00022723"/>
    </source>
</evidence>
<dbReference type="SUPFAM" id="SSF46626">
    <property type="entry name" value="Cytochrome c"/>
    <property type="match status" value="1"/>
</dbReference>
<dbReference type="PANTHER" id="PTHR35936">
    <property type="entry name" value="MEMBRANE-BOUND LYTIC MUREIN TRANSGLYCOSYLASE F"/>
    <property type="match status" value="1"/>
</dbReference>
<dbReference type="InterPro" id="IPR001638">
    <property type="entry name" value="Solute-binding_3/MltF_N"/>
</dbReference>
<keyword evidence="2 5" id="KW-0479">Metal-binding</keyword>
<evidence type="ECO:0000256" key="3">
    <source>
        <dbReference type="ARBA" id="ARBA00022729"/>
    </source>
</evidence>
<gene>
    <name evidence="8" type="ORF">IM725_12600</name>
</gene>